<protein>
    <submittedName>
        <fullName evidence="2">Flp pilus assembly protein CpaB</fullName>
    </submittedName>
</protein>
<dbReference type="OrthoDB" id="163768at2"/>
<dbReference type="InterPro" id="IPR031571">
    <property type="entry name" value="RcpC_dom"/>
</dbReference>
<dbReference type="RefSeq" id="WP_115693175.1">
    <property type="nucleotide sequence ID" value="NZ_CP031417.1"/>
</dbReference>
<dbReference type="SMART" id="SM00858">
    <property type="entry name" value="SAF"/>
    <property type="match status" value="1"/>
</dbReference>
<name>A0A346A0U9_9HYPH</name>
<proteinExistence type="predicted"/>
<evidence type="ECO:0000313" key="2">
    <source>
        <dbReference type="EMBL" id="AXK82796.1"/>
    </source>
</evidence>
<dbReference type="InterPro" id="IPR013974">
    <property type="entry name" value="SAF"/>
</dbReference>
<dbReference type="EMBL" id="CP031417">
    <property type="protein sequence ID" value="AXK82796.1"/>
    <property type="molecule type" value="Genomic_DNA"/>
</dbReference>
<evidence type="ECO:0000313" key="3">
    <source>
        <dbReference type="Proteomes" id="UP000254889"/>
    </source>
</evidence>
<dbReference type="NCBIfam" id="TIGR03177">
    <property type="entry name" value="pilus_cpaB"/>
    <property type="match status" value="1"/>
</dbReference>
<dbReference type="AlphaFoldDB" id="A0A346A0U9"/>
<organism evidence="2 3">
    <name type="scientific">Pseudolabrys taiwanensis</name>
    <dbReference type="NCBI Taxonomy" id="331696"/>
    <lineage>
        <taxon>Bacteria</taxon>
        <taxon>Pseudomonadati</taxon>
        <taxon>Pseudomonadota</taxon>
        <taxon>Alphaproteobacteria</taxon>
        <taxon>Hyphomicrobiales</taxon>
        <taxon>Xanthobacteraceae</taxon>
        <taxon>Pseudolabrys</taxon>
    </lineage>
</organism>
<dbReference type="InterPro" id="IPR017592">
    <property type="entry name" value="Pilus_assmbl_Flp-typ_CpaB"/>
</dbReference>
<gene>
    <name evidence="2" type="primary">cpaB</name>
    <name evidence="2" type="ORF">DW352_21095</name>
</gene>
<dbReference type="Pfam" id="PF16976">
    <property type="entry name" value="RcpC"/>
    <property type="match status" value="1"/>
</dbReference>
<dbReference type="Pfam" id="PF08666">
    <property type="entry name" value="SAF"/>
    <property type="match status" value="1"/>
</dbReference>
<feature type="domain" description="SAF" evidence="1">
    <location>
        <begin position="43"/>
        <end position="111"/>
    </location>
</feature>
<keyword evidence="3" id="KW-1185">Reference proteome</keyword>
<accession>A0A346A0U9</accession>
<sequence length="264" mass="27337">MKAARVVVLAVALGAGGIAALLAGRSEKTPEVKPAPVAQAPSTEVLVAKSDISMGQTLSPGDVEWQAWPAGTTGGNFIRKSDRPAAIENLAGQIARAPFVAGEPIREAKLVNAKGSGFMAAILPSGMRAVSTQISPETGAGGFILPNDRVDVILTRRNRDADRPGAGEQQTSETILNNIRVLAIDQTLEDKNGQKVVVGKTATLELAPGQAETLALGQQMGTLSLALRSITDAAGDAPKPDEEANNRGSVNVVRFGISKSTTSR</sequence>
<dbReference type="KEGG" id="ptaw:DW352_21095"/>
<dbReference type="Proteomes" id="UP000254889">
    <property type="component" value="Chromosome"/>
</dbReference>
<dbReference type="CDD" id="cd11614">
    <property type="entry name" value="SAF_CpaB_FlgA_like"/>
    <property type="match status" value="1"/>
</dbReference>
<evidence type="ECO:0000259" key="1">
    <source>
        <dbReference type="SMART" id="SM00858"/>
    </source>
</evidence>
<reference evidence="2 3" key="1">
    <citation type="submission" date="2018-07" db="EMBL/GenBank/DDBJ databases">
        <authorList>
            <person name="Quirk P.G."/>
            <person name="Krulwich T.A."/>
        </authorList>
    </citation>
    <scope>NUCLEOTIDE SEQUENCE [LARGE SCALE GENOMIC DNA]</scope>
    <source>
        <strain evidence="2 3">CC-BB4</strain>
    </source>
</reference>